<evidence type="ECO:0000259" key="9">
    <source>
        <dbReference type="Pfam" id="PF02542"/>
    </source>
</evidence>
<comment type="catalytic activity">
    <reaction evidence="1 7 8">
        <text>4-CDP-2-C-methyl-D-erythritol 2-phosphate = 2-C-methyl-D-erythritol 2,4-cyclic diphosphate + CMP</text>
        <dbReference type="Rhea" id="RHEA:23864"/>
        <dbReference type="ChEBI" id="CHEBI:57919"/>
        <dbReference type="ChEBI" id="CHEBI:58483"/>
        <dbReference type="ChEBI" id="CHEBI:60377"/>
        <dbReference type="EC" id="4.6.1.12"/>
    </reaction>
</comment>
<feature type="binding site" evidence="7">
    <location>
        <position position="140"/>
    </location>
    <ligand>
        <name>4-CDP-2-C-methyl-D-erythritol 2-phosphate</name>
        <dbReference type="ChEBI" id="CHEBI:57919"/>
    </ligand>
</feature>
<feature type="site" description="Transition state stabilizer" evidence="7">
    <location>
        <position position="35"/>
    </location>
</feature>
<proteinExistence type="inferred from homology"/>
<dbReference type="Pfam" id="PF02542">
    <property type="entry name" value="YgbB"/>
    <property type="match status" value="1"/>
</dbReference>
<dbReference type="GO" id="GO:0008685">
    <property type="term" value="F:2-C-methyl-D-erythritol 2,4-cyclodiphosphate synthase activity"/>
    <property type="evidence" value="ECO:0007669"/>
    <property type="project" value="UniProtKB-EC"/>
</dbReference>
<dbReference type="RefSeq" id="WP_320314115.1">
    <property type="nucleotide sequence ID" value="NZ_JAVIKH010000013.1"/>
</dbReference>
<feature type="domain" description="2-C-methyl-D-erythritol 2,4-cyclodiphosphate synthase" evidence="9">
    <location>
        <begin position="2"/>
        <end position="155"/>
    </location>
</feature>
<feature type="binding site" evidence="7">
    <location>
        <begin position="57"/>
        <end position="59"/>
    </location>
    <ligand>
        <name>4-CDP-2-C-methyl-D-erythritol 2-phosphate</name>
        <dbReference type="ChEBI" id="CHEBI:57919"/>
    </ligand>
</feature>
<dbReference type="InterPro" id="IPR003526">
    <property type="entry name" value="MECDP_synthase"/>
</dbReference>
<feature type="binding site" evidence="7">
    <location>
        <begin position="133"/>
        <end position="136"/>
    </location>
    <ligand>
        <name>4-CDP-2-C-methyl-D-erythritol 2-phosphate</name>
        <dbReference type="ChEBI" id="CHEBI:57919"/>
    </ligand>
</feature>
<name>A0ABU4WB12_9FUSO</name>
<dbReference type="InterPro" id="IPR020555">
    <property type="entry name" value="MECDP_synthase_CS"/>
</dbReference>
<comment type="caution">
    <text evidence="7">Lacks conserved residue(s) required for the propagation of feature annotation.</text>
</comment>
<evidence type="ECO:0000256" key="6">
    <source>
        <dbReference type="ARBA" id="ARBA00023239"/>
    </source>
</evidence>
<organism evidence="10 11">
    <name type="scientific">Candidatus Cetobacterium colombiensis</name>
    <dbReference type="NCBI Taxonomy" id="3073100"/>
    <lineage>
        <taxon>Bacteria</taxon>
        <taxon>Fusobacteriati</taxon>
        <taxon>Fusobacteriota</taxon>
        <taxon>Fusobacteriia</taxon>
        <taxon>Fusobacteriales</taxon>
        <taxon>Fusobacteriaceae</taxon>
        <taxon>Cetobacterium</taxon>
    </lineage>
</organism>
<dbReference type="CDD" id="cd00554">
    <property type="entry name" value="MECDP_synthase"/>
    <property type="match status" value="1"/>
</dbReference>
<comment type="caution">
    <text evidence="10">The sequence shown here is derived from an EMBL/GenBank/DDBJ whole genome shotgun (WGS) entry which is preliminary data.</text>
</comment>
<evidence type="ECO:0000313" key="10">
    <source>
        <dbReference type="EMBL" id="MDX8336733.1"/>
    </source>
</evidence>
<evidence type="ECO:0000256" key="7">
    <source>
        <dbReference type="HAMAP-Rule" id="MF_00107"/>
    </source>
</evidence>
<feature type="binding site" evidence="7">
    <location>
        <position position="43"/>
    </location>
    <ligand>
        <name>a divalent metal cation</name>
        <dbReference type="ChEBI" id="CHEBI:60240"/>
    </ligand>
</feature>
<accession>A0ABU4WB12</accession>
<keyword evidence="4 7" id="KW-0479">Metal-binding</keyword>
<dbReference type="Gene3D" id="3.30.1330.50">
    <property type="entry name" value="2-C-methyl-D-erythritol 2,4-cyclodiphosphate synthase"/>
    <property type="match status" value="1"/>
</dbReference>
<dbReference type="EMBL" id="JAVIKH010000013">
    <property type="protein sequence ID" value="MDX8336733.1"/>
    <property type="molecule type" value="Genomic_DNA"/>
</dbReference>
<dbReference type="PANTHER" id="PTHR43181:SF1">
    <property type="entry name" value="2-C-METHYL-D-ERYTHRITOL 2,4-CYCLODIPHOSPHATE SYNTHASE, CHLOROPLASTIC"/>
    <property type="match status" value="1"/>
</dbReference>
<keyword evidence="5 7" id="KW-0414">Isoprene biosynthesis</keyword>
<keyword evidence="6 7" id="KW-0456">Lyase</keyword>
<comment type="pathway">
    <text evidence="2 7">Isoprenoid biosynthesis; isopentenyl diphosphate biosynthesis via DXP pathway; isopentenyl diphosphate from 1-deoxy-D-xylulose 5-phosphate: step 4/6.</text>
</comment>
<protein>
    <recommendedName>
        <fullName evidence="3 7">2-C-methyl-D-erythritol 2,4-cyclodiphosphate synthase</fullName>
        <shortName evidence="7">MECDP-synthase</shortName>
        <shortName evidence="7">MECPP-synthase</shortName>
        <shortName evidence="7">MECPS</shortName>
        <ecNumber evidence="3 7">4.6.1.12</ecNumber>
    </recommendedName>
</protein>
<dbReference type="InterPro" id="IPR036571">
    <property type="entry name" value="MECDP_synthase_sf"/>
</dbReference>
<reference evidence="11" key="1">
    <citation type="submission" date="2023-07" db="EMBL/GenBank/DDBJ databases">
        <authorList>
            <person name="Colorado M.A."/>
            <person name="Villamil L.M."/>
            <person name="Melo J.F."/>
            <person name="Rodriguez J.A."/>
            <person name="Ruiz R.Y."/>
        </authorList>
    </citation>
    <scope>NUCLEOTIDE SEQUENCE [LARGE SCALE GENOMIC DNA]</scope>
    <source>
        <strain evidence="11">C33</strain>
    </source>
</reference>
<dbReference type="Proteomes" id="UP001279681">
    <property type="component" value="Unassembled WGS sequence"/>
</dbReference>
<dbReference type="HAMAP" id="MF_00107">
    <property type="entry name" value="IspF"/>
    <property type="match status" value="1"/>
</dbReference>
<dbReference type="SUPFAM" id="SSF69765">
    <property type="entry name" value="IpsF-like"/>
    <property type="match status" value="1"/>
</dbReference>
<evidence type="ECO:0000256" key="5">
    <source>
        <dbReference type="ARBA" id="ARBA00023229"/>
    </source>
</evidence>
<dbReference type="PANTHER" id="PTHR43181">
    <property type="entry name" value="2-C-METHYL-D-ERYTHRITOL 2,4-CYCLODIPHOSPHATE SYNTHASE, CHLOROPLASTIC"/>
    <property type="match status" value="1"/>
</dbReference>
<feature type="binding site" evidence="7">
    <location>
        <begin position="35"/>
        <end position="36"/>
    </location>
    <ligand>
        <name>4-CDP-2-C-methyl-D-erythritol 2-phosphate</name>
        <dbReference type="ChEBI" id="CHEBI:57919"/>
    </ligand>
</feature>
<comment type="similarity">
    <text evidence="7 8">Belongs to the IspF family.</text>
</comment>
<evidence type="ECO:0000313" key="11">
    <source>
        <dbReference type="Proteomes" id="UP001279681"/>
    </source>
</evidence>
<feature type="site" description="Transition state stabilizer" evidence="7">
    <location>
        <position position="134"/>
    </location>
</feature>
<evidence type="ECO:0000256" key="1">
    <source>
        <dbReference type="ARBA" id="ARBA00000200"/>
    </source>
</evidence>
<evidence type="ECO:0000256" key="2">
    <source>
        <dbReference type="ARBA" id="ARBA00004709"/>
    </source>
</evidence>
<dbReference type="NCBIfam" id="TIGR00151">
    <property type="entry name" value="ispF"/>
    <property type="match status" value="1"/>
</dbReference>
<dbReference type="EC" id="4.6.1.12" evidence="3 7"/>
<evidence type="ECO:0000256" key="4">
    <source>
        <dbReference type="ARBA" id="ARBA00022723"/>
    </source>
</evidence>
<feature type="binding site" evidence="7">
    <location>
        <position position="11"/>
    </location>
    <ligand>
        <name>a divalent metal cation</name>
        <dbReference type="ChEBI" id="CHEBI:60240"/>
    </ligand>
</feature>
<evidence type="ECO:0000256" key="8">
    <source>
        <dbReference type="RuleBase" id="RU004395"/>
    </source>
</evidence>
<comment type="subunit">
    <text evidence="7">Homotrimer.</text>
</comment>
<keyword evidence="11" id="KW-1185">Reference proteome</keyword>
<sequence>MLRIGNGYDVHRLVEGRKLILGGVEIPHLKGVLGHSDGDVLIHAVMDALLGALALGDIGQHFPDTSNEFKGIDSMILLKRVFNLIKNKEYKIVNLDCIIVAQKPKLKPYLDLMRERISLTLETDISNISIKATTEEKLGFTGSEEGIKSYCVVLLQKK</sequence>
<gene>
    <name evidence="7 10" type="primary">ispF</name>
    <name evidence="10" type="ORF">RFV38_09555</name>
</gene>
<comment type="cofactor">
    <cofactor evidence="7">
        <name>a divalent metal cation</name>
        <dbReference type="ChEBI" id="CHEBI:60240"/>
    </cofactor>
    <text evidence="7">Binds 1 divalent metal cation per subunit.</text>
</comment>
<feature type="binding site" evidence="7">
    <location>
        <begin position="9"/>
        <end position="11"/>
    </location>
    <ligand>
        <name>4-CDP-2-C-methyl-D-erythritol 2-phosphate</name>
        <dbReference type="ChEBI" id="CHEBI:57919"/>
    </ligand>
</feature>
<feature type="binding site" evidence="7">
    <location>
        <position position="9"/>
    </location>
    <ligand>
        <name>a divalent metal cation</name>
        <dbReference type="ChEBI" id="CHEBI:60240"/>
    </ligand>
</feature>
<evidence type="ECO:0000256" key="3">
    <source>
        <dbReference type="ARBA" id="ARBA00012579"/>
    </source>
</evidence>
<comment type="function">
    <text evidence="7">Involved in the biosynthesis of isopentenyl diphosphate (IPP) and dimethylallyl diphosphate (DMAPP), two major building blocks of isoprenoid compounds. Catalyzes the conversion of 4-diphosphocytidyl-2-C-methyl-D-erythritol 2-phosphate (CDP-ME2P) to 2-C-methyl-D-erythritol 2,4-cyclodiphosphate (ME-CPP) with a corresponding release of cytidine 5-monophosphate (CMP).</text>
</comment>
<dbReference type="PROSITE" id="PS01350">
    <property type="entry name" value="ISPF"/>
    <property type="match status" value="1"/>
</dbReference>